<dbReference type="GO" id="GO:0016747">
    <property type="term" value="F:acyltransferase activity, transferring groups other than amino-acyl groups"/>
    <property type="evidence" value="ECO:0007669"/>
    <property type="project" value="InterPro"/>
</dbReference>
<dbReference type="OrthoDB" id="9797178at2"/>
<dbReference type="Pfam" id="PF00583">
    <property type="entry name" value="Acetyltransf_1"/>
    <property type="match status" value="1"/>
</dbReference>
<dbReference type="InterPro" id="IPR016181">
    <property type="entry name" value="Acyl_CoA_acyltransferase"/>
</dbReference>
<dbReference type="SUPFAM" id="SSF55729">
    <property type="entry name" value="Acyl-CoA N-acyltransferases (Nat)"/>
    <property type="match status" value="1"/>
</dbReference>
<protein>
    <recommendedName>
        <fullName evidence="1">N-acetyltransferase domain-containing protein</fullName>
    </recommendedName>
</protein>
<dbReference type="InterPro" id="IPR000182">
    <property type="entry name" value="GNAT_dom"/>
</dbReference>
<name>A0A0Q1DPB5_9FLAO</name>
<dbReference type="Proteomes" id="UP000050827">
    <property type="component" value="Unassembled WGS sequence"/>
</dbReference>
<accession>A0A0Q1DPB5</accession>
<evidence type="ECO:0000313" key="2">
    <source>
        <dbReference type="EMBL" id="KQC30855.1"/>
    </source>
</evidence>
<evidence type="ECO:0000259" key="1">
    <source>
        <dbReference type="PROSITE" id="PS51186"/>
    </source>
</evidence>
<dbReference type="EMBL" id="LCTZ01000002">
    <property type="protein sequence ID" value="KQC30855.1"/>
    <property type="molecule type" value="Genomic_DNA"/>
</dbReference>
<dbReference type="PANTHER" id="PTHR43617">
    <property type="entry name" value="L-AMINO ACID N-ACETYLTRANSFERASE"/>
    <property type="match status" value="1"/>
</dbReference>
<comment type="caution">
    <text evidence="2">The sequence shown here is derived from an EMBL/GenBank/DDBJ whole genome shotgun (WGS) entry which is preliminary data.</text>
</comment>
<dbReference type="InterPro" id="IPR050276">
    <property type="entry name" value="MshD_Acetyltransferase"/>
</dbReference>
<proteinExistence type="predicted"/>
<gene>
    <name evidence="2" type="ORF">AAY42_13875</name>
</gene>
<dbReference type="RefSeq" id="WP_055396244.1">
    <property type="nucleotide sequence ID" value="NZ_LCTZ01000002.1"/>
</dbReference>
<dbReference type="Gene3D" id="3.40.630.30">
    <property type="match status" value="1"/>
</dbReference>
<organism evidence="2 3">
    <name type="scientific">Flagellimonas eckloniae</name>
    <dbReference type="NCBI Taxonomy" id="346185"/>
    <lineage>
        <taxon>Bacteria</taxon>
        <taxon>Pseudomonadati</taxon>
        <taxon>Bacteroidota</taxon>
        <taxon>Flavobacteriia</taxon>
        <taxon>Flavobacteriales</taxon>
        <taxon>Flavobacteriaceae</taxon>
        <taxon>Flagellimonas</taxon>
    </lineage>
</organism>
<dbReference type="AlphaFoldDB" id="A0A0Q1DPB5"/>
<evidence type="ECO:0000313" key="3">
    <source>
        <dbReference type="Proteomes" id="UP000050827"/>
    </source>
</evidence>
<dbReference type="PATRIC" id="fig|1547436.3.peg.2865"/>
<feature type="domain" description="N-acetyltransferase" evidence="1">
    <location>
        <begin position="5"/>
        <end position="155"/>
    </location>
</feature>
<keyword evidence="3" id="KW-1185">Reference proteome</keyword>
<dbReference type="CDD" id="cd04301">
    <property type="entry name" value="NAT_SF"/>
    <property type="match status" value="1"/>
</dbReference>
<sequence>MKESLKISRLQKNDLNLFIDLIELLNEVFEESHTVGSKEHLEKLLAKPDFYAVAVLKNDKIIGGLTAYELKRYYNDKSELYIYDIAVKTELHNQGIGKELINFIKEYSTKNGIETIFVEAHSEDEQAIKFYESTIGKGEKVDHFNLEIKTKQNKM</sequence>
<reference evidence="2 3" key="1">
    <citation type="submission" date="2015-04" db="EMBL/GenBank/DDBJ databases">
        <title>Complete genome of flavobacterium.</title>
        <authorList>
            <person name="Kwon Y.M."/>
            <person name="Kim S.-J."/>
        </authorList>
    </citation>
    <scope>NUCLEOTIDE SEQUENCE [LARGE SCALE GENOMIC DNA]</scope>
    <source>
        <strain evidence="2 3">DK169</strain>
    </source>
</reference>
<dbReference type="PROSITE" id="PS51186">
    <property type="entry name" value="GNAT"/>
    <property type="match status" value="1"/>
</dbReference>
<dbReference type="STRING" id="346185.AAY42_13875"/>